<reference evidence="3" key="1">
    <citation type="submission" date="2022-09" db="EMBL/GenBank/DDBJ databases">
        <title>Draft genome sequence of Coprococcus comes strain 31264.</title>
        <authorList>
            <person name="Atsushi H."/>
            <person name="Moriya O."/>
            <person name="Mitsuo S."/>
        </authorList>
    </citation>
    <scope>NUCLEOTIDE SEQUENCE</scope>
    <source>
        <strain evidence="3">JCM 31264</strain>
    </source>
</reference>
<protein>
    <submittedName>
        <fullName evidence="3">Transporter</fullName>
    </submittedName>
</protein>
<dbReference type="GO" id="GO:0005524">
    <property type="term" value="F:ATP binding"/>
    <property type="evidence" value="ECO:0007669"/>
    <property type="project" value="InterPro"/>
</dbReference>
<dbReference type="GO" id="GO:0006302">
    <property type="term" value="P:double-strand break repair"/>
    <property type="evidence" value="ECO:0007669"/>
    <property type="project" value="InterPro"/>
</dbReference>
<dbReference type="SUPFAM" id="SSF52540">
    <property type="entry name" value="P-loop containing nucleoside triphosphate hydrolases"/>
    <property type="match status" value="1"/>
</dbReference>
<feature type="domain" description="ATPase AAA-type core" evidence="1">
    <location>
        <begin position="294"/>
        <end position="373"/>
    </location>
</feature>
<sequence length="440" mass="51046">MFEYIKLKNFKSFGNIEFNLSDRKGIPKNLILVYGENGIGKSNLASAFFMLSETLRTMNVRDIMQTILLEDPESFQDEDFAKYIKMRYKDIETLIKENKTVSSTENMYLEFGFNLNGKSGRYIIETNDSQIVHEHLEYVLIRNRGVYFDITPDSISINEKIFAEKEALNDLKTSCNKFWGKHSFLSILEHECDDKADNYLRNQLSSHFKKLMQFFSNLSCKVKYGSKQERGIIGLPHNILGDYYEGKIDIKDENLLSKTEKMLNAFFMATYKDVKRVYFKKEKKDNFIHYSLMITKLIAGQERDLDFSLESTGTQSLLQLLPFMLVVVKGSTVIIDEFDTGIHDLLVQNLVTSLNEHLEGQLIMTTHNTLLMESAPVLPKDCIYVINELKQGEKEIQCITHYDNKIHRNTNIRDQYLLGQYHGIPEKASINFHSLLETLN</sequence>
<comment type="caution">
    <text evidence="3">The sequence shown here is derived from an EMBL/GenBank/DDBJ whole genome shotgun (WGS) entry which is preliminary data.</text>
</comment>
<dbReference type="Proteomes" id="UP001145109">
    <property type="component" value="Unassembled WGS sequence"/>
</dbReference>
<evidence type="ECO:0000313" key="3">
    <source>
        <dbReference type="EMBL" id="GLG87169.1"/>
    </source>
</evidence>
<dbReference type="Pfam" id="PF13476">
    <property type="entry name" value="AAA_23"/>
    <property type="match status" value="1"/>
</dbReference>
<dbReference type="InterPro" id="IPR027417">
    <property type="entry name" value="P-loop_NTPase"/>
</dbReference>
<dbReference type="Pfam" id="PF13304">
    <property type="entry name" value="AAA_21"/>
    <property type="match status" value="1"/>
</dbReference>
<feature type="domain" description="Rad50/SbcC-type AAA" evidence="2">
    <location>
        <begin position="5"/>
        <end position="212"/>
    </location>
</feature>
<organism evidence="3 4">
    <name type="scientific">Coprococcus comes</name>
    <dbReference type="NCBI Taxonomy" id="410072"/>
    <lineage>
        <taxon>Bacteria</taxon>
        <taxon>Bacillati</taxon>
        <taxon>Bacillota</taxon>
        <taxon>Clostridia</taxon>
        <taxon>Lachnospirales</taxon>
        <taxon>Lachnospiraceae</taxon>
        <taxon>Coprococcus</taxon>
    </lineage>
</organism>
<dbReference type="PANTHER" id="PTHR40396:SF1">
    <property type="entry name" value="ATPASE AAA-TYPE CORE DOMAIN-CONTAINING PROTEIN"/>
    <property type="match status" value="1"/>
</dbReference>
<dbReference type="InterPro" id="IPR003959">
    <property type="entry name" value="ATPase_AAA_core"/>
</dbReference>
<dbReference type="GO" id="GO:0016887">
    <property type="term" value="F:ATP hydrolysis activity"/>
    <property type="evidence" value="ECO:0007669"/>
    <property type="project" value="InterPro"/>
</dbReference>
<gene>
    <name evidence="3" type="ORF">comes_17140</name>
</gene>
<dbReference type="Gene3D" id="3.40.50.300">
    <property type="entry name" value="P-loop containing nucleotide triphosphate hydrolases"/>
    <property type="match status" value="1"/>
</dbReference>
<reference evidence="3" key="2">
    <citation type="submission" date="2022-11" db="EMBL/GenBank/DDBJ databases">
        <title>Draft genome sequence of Coprococcus comes strain 31264.</title>
        <authorList>
            <person name="Hisatomi A."/>
            <person name="Ohkuma M."/>
            <person name="Sakamoto M."/>
        </authorList>
    </citation>
    <scope>NUCLEOTIDE SEQUENCE</scope>
    <source>
        <strain evidence="3">JCM 31264</strain>
    </source>
</reference>
<dbReference type="RefSeq" id="WP_055248387.1">
    <property type="nucleotide sequence ID" value="NZ_BSCI01000009.1"/>
</dbReference>
<dbReference type="AlphaFoldDB" id="A0AA37QC48"/>
<evidence type="ECO:0000313" key="4">
    <source>
        <dbReference type="Proteomes" id="UP001145109"/>
    </source>
</evidence>
<evidence type="ECO:0000259" key="1">
    <source>
        <dbReference type="Pfam" id="PF13304"/>
    </source>
</evidence>
<dbReference type="InterPro" id="IPR038729">
    <property type="entry name" value="Rad50/SbcC_AAA"/>
</dbReference>
<proteinExistence type="predicted"/>
<accession>A0AA37QC48</accession>
<name>A0AA37QC48_9FIRM</name>
<dbReference type="EMBL" id="BSCI01000009">
    <property type="protein sequence ID" value="GLG87169.1"/>
    <property type="molecule type" value="Genomic_DNA"/>
</dbReference>
<dbReference type="PANTHER" id="PTHR40396">
    <property type="entry name" value="ATPASE-LIKE PROTEIN"/>
    <property type="match status" value="1"/>
</dbReference>
<evidence type="ECO:0000259" key="2">
    <source>
        <dbReference type="Pfam" id="PF13476"/>
    </source>
</evidence>